<evidence type="ECO:0000256" key="11">
    <source>
        <dbReference type="ARBA" id="ARBA00023014"/>
    </source>
</evidence>
<dbReference type="Pfam" id="PF00730">
    <property type="entry name" value="HhH-GPD"/>
    <property type="match status" value="1"/>
</dbReference>
<dbReference type="SMART" id="SM00525">
    <property type="entry name" value="FES"/>
    <property type="match status" value="1"/>
</dbReference>
<dbReference type="InterPro" id="IPR029119">
    <property type="entry name" value="MutY_C"/>
</dbReference>
<dbReference type="SUPFAM" id="SSF55811">
    <property type="entry name" value="Nudix"/>
    <property type="match status" value="1"/>
</dbReference>
<organism evidence="16 17">
    <name type="scientific">Bremerella alba</name>
    <dbReference type="NCBI Taxonomy" id="980252"/>
    <lineage>
        <taxon>Bacteria</taxon>
        <taxon>Pseudomonadati</taxon>
        <taxon>Planctomycetota</taxon>
        <taxon>Planctomycetia</taxon>
        <taxon>Pirellulales</taxon>
        <taxon>Pirellulaceae</taxon>
        <taxon>Bremerella</taxon>
    </lineage>
</organism>
<dbReference type="GO" id="GO:0034039">
    <property type="term" value="F:8-oxo-7,8-dihydroguanine DNA N-glycosylase activity"/>
    <property type="evidence" value="ECO:0007669"/>
    <property type="project" value="TreeGrafter"/>
</dbReference>
<dbReference type="InterPro" id="IPR003265">
    <property type="entry name" value="HhH-GPD_domain"/>
</dbReference>
<keyword evidence="12" id="KW-0234">DNA repair</keyword>
<evidence type="ECO:0000256" key="2">
    <source>
        <dbReference type="ARBA" id="ARBA00002933"/>
    </source>
</evidence>
<evidence type="ECO:0000256" key="14">
    <source>
        <dbReference type="RuleBase" id="RU365096"/>
    </source>
</evidence>
<evidence type="ECO:0000256" key="7">
    <source>
        <dbReference type="ARBA" id="ARBA00022723"/>
    </source>
</evidence>
<dbReference type="GO" id="GO:0051539">
    <property type="term" value="F:4 iron, 4 sulfur cluster binding"/>
    <property type="evidence" value="ECO:0007669"/>
    <property type="project" value="UniProtKB-UniRule"/>
</dbReference>
<evidence type="ECO:0000256" key="5">
    <source>
        <dbReference type="ARBA" id="ARBA00022023"/>
    </source>
</evidence>
<protein>
    <recommendedName>
        <fullName evidence="5 14">Adenine DNA glycosylase</fullName>
        <ecNumber evidence="4 14">3.2.2.31</ecNumber>
    </recommendedName>
</protein>
<gene>
    <name evidence="16" type="primary">nth_2</name>
    <name evidence="16" type="ORF">HOV93_06400</name>
</gene>
<dbReference type="InterPro" id="IPR011257">
    <property type="entry name" value="DNA_glycosylase"/>
</dbReference>
<keyword evidence="9" id="KW-0378">Hydrolase</keyword>
<keyword evidence="13 14" id="KW-0326">Glycosidase</keyword>
<evidence type="ECO:0000313" key="17">
    <source>
        <dbReference type="Proteomes" id="UP000551616"/>
    </source>
</evidence>
<feature type="domain" description="HhH-GPD" evidence="15">
    <location>
        <begin position="87"/>
        <end position="238"/>
    </location>
</feature>
<keyword evidence="16" id="KW-0255">Endonuclease</keyword>
<dbReference type="SMART" id="SM00478">
    <property type="entry name" value="ENDO3c"/>
    <property type="match status" value="1"/>
</dbReference>
<sequence length="404" mass="45787">MKQQLLPLGRLVVRLNETATLGVFAHLKFPMARTKLKSRSEPENSSPVRGSLAAFQSHVFAWFATHQRDLPWRKSQDPYRVWISEIMLQQTQVATVKEYFRRFTAEFPQVSDLAAANEQKVLRLWEGLGYYRRARQLHAAAKEIVERFHGKFPQTVDEIQSLPGVGRYTAGAIASIAYGHKVPILEANTQRLFARLTGWDQVLTTSASQKRLWQFAEDILPDQDVGIFNQALMEIGSLVCTPKNQSCSQCPLAAHCEAYQQDRQDEIPQPKKKIEFIPITEIALVVRRKNEVLVRQCGQDERWAGLWDFPRFAVADVNELSAAEAQLKEASGIQASLGPHLTTIKHGVTKYRITLLCHEMSHEKGRLRPAPGPDGQPRVWQWREASHLADLPLSTTGRKLAKLV</sequence>
<dbReference type="Proteomes" id="UP000551616">
    <property type="component" value="Unassembled WGS sequence"/>
</dbReference>
<dbReference type="PANTHER" id="PTHR42944">
    <property type="entry name" value="ADENINE DNA GLYCOSYLASE"/>
    <property type="match status" value="1"/>
</dbReference>
<keyword evidence="8 14" id="KW-0227">DNA damage</keyword>
<evidence type="ECO:0000256" key="13">
    <source>
        <dbReference type="ARBA" id="ARBA00023295"/>
    </source>
</evidence>
<keyword evidence="17" id="KW-1185">Reference proteome</keyword>
<keyword evidence="16" id="KW-0456">Lyase</keyword>
<dbReference type="InterPro" id="IPR005760">
    <property type="entry name" value="A/G_AdeGlyc_MutY"/>
</dbReference>
<dbReference type="PANTHER" id="PTHR42944:SF1">
    <property type="entry name" value="ADENINE DNA GLYCOSYLASE"/>
    <property type="match status" value="1"/>
</dbReference>
<keyword evidence="11" id="KW-0411">Iron-sulfur</keyword>
<evidence type="ECO:0000256" key="9">
    <source>
        <dbReference type="ARBA" id="ARBA00022801"/>
    </source>
</evidence>
<dbReference type="Gene3D" id="1.10.340.30">
    <property type="entry name" value="Hypothetical protein, domain 2"/>
    <property type="match status" value="1"/>
</dbReference>
<comment type="function">
    <text evidence="2">Adenine glycosylase active on G-A mispairs. MutY also corrects error-prone DNA synthesis past GO lesions which are due to the oxidatively damaged form of guanine: 7,8-dihydro-8-oxoguanine (8-oxo-dGTP).</text>
</comment>
<keyword evidence="16" id="KW-0540">Nuclease</keyword>
<dbReference type="EMBL" id="JABRWO010000001">
    <property type="protein sequence ID" value="MBA2113491.1"/>
    <property type="molecule type" value="Genomic_DNA"/>
</dbReference>
<comment type="catalytic activity">
    <reaction evidence="1 14">
        <text>Hydrolyzes free adenine bases from 7,8-dihydro-8-oxoguanine:adenine mismatched double-stranded DNA, leaving an apurinic site.</text>
        <dbReference type="EC" id="3.2.2.31"/>
    </reaction>
</comment>
<dbReference type="CDD" id="cd00056">
    <property type="entry name" value="ENDO3c"/>
    <property type="match status" value="1"/>
</dbReference>
<keyword evidence="7" id="KW-0479">Metal-binding</keyword>
<dbReference type="Pfam" id="PF00633">
    <property type="entry name" value="HHH"/>
    <property type="match status" value="1"/>
</dbReference>
<evidence type="ECO:0000256" key="1">
    <source>
        <dbReference type="ARBA" id="ARBA00000843"/>
    </source>
</evidence>
<evidence type="ECO:0000256" key="3">
    <source>
        <dbReference type="ARBA" id="ARBA00008343"/>
    </source>
</evidence>
<evidence type="ECO:0000256" key="6">
    <source>
        <dbReference type="ARBA" id="ARBA00022485"/>
    </source>
</evidence>
<dbReference type="FunFam" id="1.10.340.30:FF:000002">
    <property type="entry name" value="Adenine DNA glycosylase"/>
    <property type="match status" value="1"/>
</dbReference>
<keyword evidence="10 14" id="KW-0408">Iron</keyword>
<dbReference type="InterPro" id="IPR044298">
    <property type="entry name" value="MIG/MutY"/>
</dbReference>
<proteinExistence type="inferred from homology"/>
<dbReference type="InterPro" id="IPR023170">
    <property type="entry name" value="HhH_base_excis_C"/>
</dbReference>
<dbReference type="AlphaFoldDB" id="A0A7V8V254"/>
<dbReference type="EC" id="3.2.2.31" evidence="4 14"/>
<dbReference type="InterPro" id="IPR004036">
    <property type="entry name" value="Endonuclease-III-like_CS2"/>
</dbReference>
<evidence type="ECO:0000313" key="16">
    <source>
        <dbReference type="EMBL" id="MBA2113491.1"/>
    </source>
</evidence>
<dbReference type="GO" id="GO:0004519">
    <property type="term" value="F:endonuclease activity"/>
    <property type="evidence" value="ECO:0007669"/>
    <property type="project" value="UniProtKB-KW"/>
</dbReference>
<dbReference type="GO" id="GO:0006298">
    <property type="term" value="P:mismatch repair"/>
    <property type="evidence" value="ECO:0007669"/>
    <property type="project" value="TreeGrafter"/>
</dbReference>
<dbReference type="InterPro" id="IPR003651">
    <property type="entry name" value="Endonuclease3_FeS-loop_motif"/>
</dbReference>
<dbReference type="NCBIfam" id="TIGR01084">
    <property type="entry name" value="mutY"/>
    <property type="match status" value="1"/>
</dbReference>
<evidence type="ECO:0000259" key="15">
    <source>
        <dbReference type="SMART" id="SM00478"/>
    </source>
</evidence>
<dbReference type="InterPro" id="IPR000445">
    <property type="entry name" value="HhH_motif"/>
</dbReference>
<dbReference type="Pfam" id="PF14815">
    <property type="entry name" value="NUDIX_4"/>
    <property type="match status" value="1"/>
</dbReference>
<dbReference type="GO" id="GO:0006284">
    <property type="term" value="P:base-excision repair"/>
    <property type="evidence" value="ECO:0007669"/>
    <property type="project" value="UniProtKB-UniRule"/>
</dbReference>
<dbReference type="GO" id="GO:0032357">
    <property type="term" value="F:oxidized purine DNA binding"/>
    <property type="evidence" value="ECO:0007669"/>
    <property type="project" value="TreeGrafter"/>
</dbReference>
<comment type="cofactor">
    <cofactor evidence="14">
        <name>[4Fe-4S] cluster</name>
        <dbReference type="ChEBI" id="CHEBI:49883"/>
    </cofactor>
    <text evidence="14">Binds 1 [4Fe-4S] cluster.</text>
</comment>
<comment type="similarity">
    <text evidence="3 14">Belongs to the Nth/MutY family.</text>
</comment>
<dbReference type="GO" id="GO:0000701">
    <property type="term" value="F:purine-specific mismatch base pair DNA N-glycosylase activity"/>
    <property type="evidence" value="ECO:0007669"/>
    <property type="project" value="UniProtKB-EC"/>
</dbReference>
<dbReference type="PROSITE" id="PS01155">
    <property type="entry name" value="ENDONUCLEASE_III_2"/>
    <property type="match status" value="1"/>
</dbReference>
<dbReference type="GO" id="GO:0035485">
    <property type="term" value="F:adenine/guanine mispair binding"/>
    <property type="evidence" value="ECO:0007669"/>
    <property type="project" value="TreeGrafter"/>
</dbReference>
<reference evidence="16 17" key="1">
    <citation type="submission" date="2020-05" db="EMBL/GenBank/DDBJ databases">
        <title>Bremerella alba sp. nov., a novel planctomycete isolated from the surface of the macroalga Fucus spiralis.</title>
        <authorList>
            <person name="Godinho O."/>
            <person name="Botelho R."/>
            <person name="Albuquerque L."/>
            <person name="Wiegand S."/>
            <person name="Da Costa M.S."/>
            <person name="Lobo-Da-Cunha A."/>
            <person name="Jogler C."/>
            <person name="Lage O.M."/>
        </authorList>
    </citation>
    <scope>NUCLEOTIDE SEQUENCE [LARGE SCALE GENOMIC DNA]</scope>
    <source>
        <strain evidence="16 17">FF15</strain>
    </source>
</reference>
<keyword evidence="6" id="KW-0004">4Fe-4S</keyword>
<dbReference type="GO" id="GO:0016829">
    <property type="term" value="F:lyase activity"/>
    <property type="evidence" value="ECO:0007669"/>
    <property type="project" value="UniProtKB-KW"/>
</dbReference>
<dbReference type="InterPro" id="IPR015797">
    <property type="entry name" value="NUDIX_hydrolase-like_dom_sf"/>
</dbReference>
<evidence type="ECO:0000256" key="10">
    <source>
        <dbReference type="ARBA" id="ARBA00023004"/>
    </source>
</evidence>
<name>A0A7V8V254_9BACT</name>
<comment type="caution">
    <text evidence="16">The sequence shown here is derived from an EMBL/GenBank/DDBJ whole genome shotgun (WGS) entry which is preliminary data.</text>
</comment>
<evidence type="ECO:0000256" key="4">
    <source>
        <dbReference type="ARBA" id="ARBA00012045"/>
    </source>
</evidence>
<evidence type="ECO:0000256" key="12">
    <source>
        <dbReference type="ARBA" id="ARBA00023204"/>
    </source>
</evidence>
<dbReference type="GO" id="GO:0046872">
    <property type="term" value="F:metal ion binding"/>
    <property type="evidence" value="ECO:0007669"/>
    <property type="project" value="UniProtKB-UniRule"/>
</dbReference>
<evidence type="ECO:0000256" key="8">
    <source>
        <dbReference type="ARBA" id="ARBA00022763"/>
    </source>
</evidence>
<accession>A0A7V8V254</accession>
<dbReference type="SUPFAM" id="SSF48150">
    <property type="entry name" value="DNA-glycosylase"/>
    <property type="match status" value="1"/>
</dbReference>
<dbReference type="Gene3D" id="1.10.1670.10">
    <property type="entry name" value="Helix-hairpin-Helix base-excision DNA repair enzymes (C-terminal)"/>
    <property type="match status" value="1"/>
</dbReference>
<dbReference type="Gene3D" id="3.90.79.10">
    <property type="entry name" value="Nucleoside Triphosphate Pyrophosphohydrolase"/>
    <property type="match status" value="1"/>
</dbReference>
<dbReference type="CDD" id="cd03431">
    <property type="entry name" value="NUDIX_DNA_Glycosylase_C-MutY"/>
    <property type="match status" value="1"/>
</dbReference>